<dbReference type="PROSITE" id="PS50915">
    <property type="entry name" value="CRYSTALLIN_BETA_GAMMA"/>
    <property type="match status" value="1"/>
</dbReference>
<feature type="region of interest" description="Disordered" evidence="3">
    <location>
        <begin position="120"/>
        <end position="179"/>
    </location>
</feature>
<dbReference type="SUPFAM" id="SSF49695">
    <property type="entry name" value="gamma-Crystallin-like"/>
    <property type="match status" value="1"/>
</dbReference>
<feature type="compositionally biased region" description="Basic and acidic residues" evidence="3">
    <location>
        <begin position="302"/>
        <end position="314"/>
    </location>
</feature>
<dbReference type="Pfam" id="PF13946">
    <property type="entry name" value="DUF4214"/>
    <property type="match status" value="1"/>
</dbReference>
<dbReference type="Proteomes" id="UP001218638">
    <property type="component" value="Chromosome"/>
</dbReference>
<keyword evidence="2" id="KW-0677">Repeat</keyword>
<evidence type="ECO:0000313" key="5">
    <source>
        <dbReference type="EMBL" id="WED67096.1"/>
    </source>
</evidence>
<evidence type="ECO:0000256" key="1">
    <source>
        <dbReference type="ARBA" id="ARBA00009646"/>
    </source>
</evidence>
<dbReference type="InterPro" id="IPR038255">
    <property type="entry name" value="PBS_linker_sf"/>
</dbReference>
<keyword evidence="6" id="KW-1185">Reference proteome</keyword>
<proteinExistence type="inferred from homology"/>
<dbReference type="InterPro" id="IPR025282">
    <property type="entry name" value="DUF4214"/>
</dbReference>
<protein>
    <submittedName>
        <fullName evidence="5">DUF4214 domain-containing protein</fullName>
    </submittedName>
</protein>
<evidence type="ECO:0000259" key="4">
    <source>
        <dbReference type="PROSITE" id="PS50915"/>
    </source>
</evidence>
<gene>
    <name evidence="5" type="ORF">PXH66_09555</name>
</gene>
<accession>A0AAF0I7X2</accession>
<evidence type="ECO:0000256" key="2">
    <source>
        <dbReference type="ARBA" id="ARBA00022737"/>
    </source>
</evidence>
<name>A0AAF0I7X2_9BACT</name>
<feature type="domain" description="Beta/gamma crystallin 'Greek key'" evidence="4">
    <location>
        <begin position="34"/>
        <end position="82"/>
    </location>
</feature>
<feature type="region of interest" description="Disordered" evidence="3">
    <location>
        <begin position="279"/>
        <end position="314"/>
    </location>
</feature>
<dbReference type="KEGG" id="slom:PXH66_09555"/>
<dbReference type="InterPro" id="IPR001064">
    <property type="entry name" value="Beta/gamma_crystallin"/>
</dbReference>
<comment type="similarity">
    <text evidence="1">Belongs to the beta/gamma-crystallin family.</text>
</comment>
<evidence type="ECO:0000256" key="3">
    <source>
        <dbReference type="SAM" id="MobiDB-lite"/>
    </source>
</evidence>
<dbReference type="AlphaFoldDB" id="A0AAF0I7X2"/>
<dbReference type="Pfam" id="PF03995">
    <property type="entry name" value="Inhibitor_I36"/>
    <property type="match status" value="1"/>
</dbReference>
<evidence type="ECO:0000313" key="6">
    <source>
        <dbReference type="Proteomes" id="UP001218638"/>
    </source>
</evidence>
<feature type="compositionally biased region" description="Basic and acidic residues" evidence="3">
    <location>
        <begin position="129"/>
        <end position="179"/>
    </location>
</feature>
<dbReference type="Gene3D" id="2.60.20.10">
    <property type="entry name" value="Crystallins"/>
    <property type="match status" value="1"/>
</dbReference>
<dbReference type="RefSeq" id="WP_330931359.1">
    <property type="nucleotide sequence ID" value="NZ_CP119075.1"/>
</dbReference>
<sequence>MKPPRFSLLPLILGIIAPVVGSLSLSAQPDRSGPAVVLFSQPNFQGERIELEAGESIDDFNYQRFPSGRNANNRVSSIRIRGDVEVAIFDYRNFRGENLTLRDSVRNLGRIETANGAGNWNDELSSITVRERSSRHRGPDYGGRGDDRRDDRGHDDSRGDRRDDGRDDHRDSRRDRDHHREVVQVVQRAYLDILGRKADAEGLRNYVGIVEDRDWSEERLRNELRRSTEYRTVVVPRLVTTAYIEVLDRKPDAAGLRFYTSRMRDRQWTETRVREALRSSPEYRALQASPRQRATPVQAHPGNDHGPRQDKPRV</sequence>
<dbReference type="EMBL" id="CP119075">
    <property type="protein sequence ID" value="WED67096.1"/>
    <property type="molecule type" value="Genomic_DNA"/>
</dbReference>
<dbReference type="InterPro" id="IPR011024">
    <property type="entry name" value="G_crystallin-like"/>
</dbReference>
<reference evidence="5" key="1">
    <citation type="submission" date="2023-03" db="EMBL/GenBank/DDBJ databases">
        <title>Lomoglobus Profundus gen. nov., sp. nov., a novel member of the phylum Verrucomicrobia, isolated from deep-marine sediment of South China Sea.</title>
        <authorList>
            <person name="Ahmad T."/>
            <person name="Ishaq S.E."/>
            <person name="Wang F."/>
        </authorList>
    </citation>
    <scope>NUCLEOTIDE SEQUENCE</scope>
    <source>
        <strain evidence="5">LMO-M01</strain>
    </source>
</reference>
<dbReference type="Gene3D" id="1.10.3130.20">
    <property type="entry name" value="Phycobilisome linker domain"/>
    <property type="match status" value="1"/>
</dbReference>
<organism evidence="5 6">
    <name type="scientific">Synoicihabitans lomoniglobus</name>
    <dbReference type="NCBI Taxonomy" id="2909285"/>
    <lineage>
        <taxon>Bacteria</taxon>
        <taxon>Pseudomonadati</taxon>
        <taxon>Verrucomicrobiota</taxon>
        <taxon>Opitutia</taxon>
        <taxon>Opitutales</taxon>
        <taxon>Opitutaceae</taxon>
        <taxon>Synoicihabitans</taxon>
    </lineage>
</organism>